<dbReference type="Proteomes" id="UP001152798">
    <property type="component" value="Chromosome 2"/>
</dbReference>
<keyword evidence="2" id="KW-1185">Reference proteome</keyword>
<dbReference type="EMBL" id="OV725078">
    <property type="protein sequence ID" value="CAH1394394.1"/>
    <property type="molecule type" value="Genomic_DNA"/>
</dbReference>
<accession>A0A9P0H0F4</accession>
<name>A0A9P0H0F4_NEZVI</name>
<sequence length="117" mass="13515">MMTSLAETTGELRFAIRRFMILAKTILVTFQTANECYAIFYGDVAKIKTVRQIMLFRTDNIVVDFGIWLSEELEKVILCAWGNCWNFCYVGFQYVENSKFCTLVIHDLEIVSAGTKF</sequence>
<proteinExistence type="predicted"/>
<evidence type="ECO:0000313" key="1">
    <source>
        <dbReference type="EMBL" id="CAH1394394.1"/>
    </source>
</evidence>
<gene>
    <name evidence="1" type="ORF">NEZAVI_LOCUS4910</name>
</gene>
<protein>
    <submittedName>
        <fullName evidence="1">Uncharacterized protein</fullName>
    </submittedName>
</protein>
<evidence type="ECO:0000313" key="2">
    <source>
        <dbReference type="Proteomes" id="UP001152798"/>
    </source>
</evidence>
<dbReference type="AlphaFoldDB" id="A0A9P0H0F4"/>
<organism evidence="1 2">
    <name type="scientific">Nezara viridula</name>
    <name type="common">Southern green stink bug</name>
    <name type="synonym">Cimex viridulus</name>
    <dbReference type="NCBI Taxonomy" id="85310"/>
    <lineage>
        <taxon>Eukaryota</taxon>
        <taxon>Metazoa</taxon>
        <taxon>Ecdysozoa</taxon>
        <taxon>Arthropoda</taxon>
        <taxon>Hexapoda</taxon>
        <taxon>Insecta</taxon>
        <taxon>Pterygota</taxon>
        <taxon>Neoptera</taxon>
        <taxon>Paraneoptera</taxon>
        <taxon>Hemiptera</taxon>
        <taxon>Heteroptera</taxon>
        <taxon>Panheteroptera</taxon>
        <taxon>Pentatomomorpha</taxon>
        <taxon>Pentatomoidea</taxon>
        <taxon>Pentatomidae</taxon>
        <taxon>Pentatominae</taxon>
        <taxon>Nezara</taxon>
    </lineage>
</organism>
<reference evidence="1" key="1">
    <citation type="submission" date="2022-01" db="EMBL/GenBank/DDBJ databases">
        <authorList>
            <person name="King R."/>
        </authorList>
    </citation>
    <scope>NUCLEOTIDE SEQUENCE</scope>
</reference>